<gene>
    <name evidence="2" type="ORF">BCR26_01740</name>
</gene>
<dbReference type="EMBL" id="MIEK01000012">
    <property type="protein sequence ID" value="OEH83019.1"/>
    <property type="molecule type" value="Genomic_DNA"/>
</dbReference>
<evidence type="ECO:0000313" key="3">
    <source>
        <dbReference type="Proteomes" id="UP000095256"/>
    </source>
</evidence>
<comment type="caution">
    <text evidence="2">The sequence shown here is derived from an EMBL/GenBank/DDBJ whole genome shotgun (WGS) entry which is preliminary data.</text>
</comment>
<organism evidence="2 3">
    <name type="scientific">Enterococcus rivorum</name>
    <dbReference type="NCBI Taxonomy" id="762845"/>
    <lineage>
        <taxon>Bacteria</taxon>
        <taxon>Bacillati</taxon>
        <taxon>Bacillota</taxon>
        <taxon>Bacilli</taxon>
        <taxon>Lactobacillales</taxon>
        <taxon>Enterococcaceae</taxon>
        <taxon>Enterococcus</taxon>
    </lineage>
</organism>
<keyword evidence="1" id="KW-0812">Transmembrane</keyword>
<name>A0A1E5KZA8_9ENTE</name>
<dbReference type="STRING" id="762845.BCR26_01740"/>
<dbReference type="AlphaFoldDB" id="A0A1E5KZA8"/>
<feature type="transmembrane region" description="Helical" evidence="1">
    <location>
        <begin position="5"/>
        <end position="23"/>
    </location>
</feature>
<evidence type="ECO:0000256" key="1">
    <source>
        <dbReference type="SAM" id="Phobius"/>
    </source>
</evidence>
<keyword evidence="1" id="KW-0472">Membrane</keyword>
<proteinExistence type="predicted"/>
<keyword evidence="3" id="KW-1185">Reference proteome</keyword>
<dbReference type="RefSeq" id="WP_069697974.1">
    <property type="nucleotide sequence ID" value="NZ_JAGGMA010000002.1"/>
</dbReference>
<evidence type="ECO:0000313" key="2">
    <source>
        <dbReference type="EMBL" id="OEH83019.1"/>
    </source>
</evidence>
<keyword evidence="1" id="KW-1133">Transmembrane helix</keyword>
<sequence>MFRKLFNYFLLVVLLTGGIGFYLNDDVDVSAASIQIEGRIGGTEDTSFRESASSESVEKLAEPQEERIFLKKFPATGESKNFLFLVGLIMLSCAYLLNKRYQTIKKSSL</sequence>
<dbReference type="Proteomes" id="UP000095256">
    <property type="component" value="Unassembled WGS sequence"/>
</dbReference>
<feature type="transmembrane region" description="Helical" evidence="1">
    <location>
        <begin position="81"/>
        <end position="98"/>
    </location>
</feature>
<protein>
    <submittedName>
        <fullName evidence="2">Uncharacterized protein</fullName>
    </submittedName>
</protein>
<reference evidence="2 3" key="1">
    <citation type="submission" date="2016-09" db="EMBL/GenBank/DDBJ databases">
        <authorList>
            <person name="Capua I."/>
            <person name="De Benedictis P."/>
            <person name="Joannis T."/>
            <person name="Lombin L.H."/>
            <person name="Cattoli G."/>
        </authorList>
    </citation>
    <scope>NUCLEOTIDE SEQUENCE [LARGE SCALE GENOMIC DNA]</scope>
    <source>
        <strain evidence="2 3">LMG 25899</strain>
    </source>
</reference>
<accession>A0A1E5KZA8</accession>